<dbReference type="Pfam" id="PF00160">
    <property type="entry name" value="Pro_isomerase"/>
    <property type="match status" value="1"/>
</dbReference>
<comment type="function">
    <text evidence="3">PPIases accelerate the folding of proteins. It catalyzes the cis-trans isomerization of proline imidic peptide bonds in oligopeptides.</text>
</comment>
<dbReference type="PROSITE" id="PS50072">
    <property type="entry name" value="CSA_PPIASE_2"/>
    <property type="match status" value="1"/>
</dbReference>
<evidence type="ECO:0000256" key="2">
    <source>
        <dbReference type="ARBA" id="ARBA00023235"/>
    </source>
</evidence>
<organism evidence="5 6">
    <name type="scientific">Marinicella litoralis</name>
    <dbReference type="NCBI Taxonomy" id="644220"/>
    <lineage>
        <taxon>Bacteria</taxon>
        <taxon>Pseudomonadati</taxon>
        <taxon>Pseudomonadota</taxon>
        <taxon>Gammaproteobacteria</taxon>
        <taxon>Lysobacterales</taxon>
        <taxon>Marinicellaceae</taxon>
        <taxon>Marinicella</taxon>
    </lineage>
</organism>
<name>A0A4R6XH06_9GAMM</name>
<dbReference type="Proteomes" id="UP000295724">
    <property type="component" value="Unassembled WGS sequence"/>
</dbReference>
<dbReference type="PROSITE" id="PS51257">
    <property type="entry name" value="PROKAR_LIPOPROTEIN"/>
    <property type="match status" value="1"/>
</dbReference>
<reference evidence="5 6" key="1">
    <citation type="submission" date="2019-03" db="EMBL/GenBank/DDBJ databases">
        <title>Genomic Encyclopedia of Type Strains, Phase IV (KMG-IV): sequencing the most valuable type-strain genomes for metagenomic binning, comparative biology and taxonomic classification.</title>
        <authorList>
            <person name="Goeker M."/>
        </authorList>
    </citation>
    <scope>NUCLEOTIDE SEQUENCE [LARGE SCALE GENOMIC DNA]</scope>
    <source>
        <strain evidence="5 6">DSM 25488</strain>
    </source>
</reference>
<keyword evidence="2 3" id="KW-0413">Isomerase</keyword>
<keyword evidence="1 3" id="KW-0697">Rotamase</keyword>
<keyword evidence="6" id="KW-1185">Reference proteome</keyword>
<dbReference type="SUPFAM" id="SSF50891">
    <property type="entry name" value="Cyclophilin-like"/>
    <property type="match status" value="1"/>
</dbReference>
<protein>
    <recommendedName>
        <fullName evidence="3">Peptidyl-prolyl cis-trans isomerase</fullName>
        <shortName evidence="3">PPIase</shortName>
        <ecNumber evidence="3">5.2.1.8</ecNumber>
    </recommendedName>
</protein>
<comment type="similarity">
    <text evidence="3">Belongs to the cyclophilin-type PPIase family.</text>
</comment>
<dbReference type="InterPro" id="IPR029000">
    <property type="entry name" value="Cyclophilin-like_dom_sf"/>
</dbReference>
<dbReference type="EMBL" id="SNZB01000006">
    <property type="protein sequence ID" value="TDR17569.1"/>
    <property type="molecule type" value="Genomic_DNA"/>
</dbReference>
<comment type="catalytic activity">
    <reaction evidence="3">
        <text>[protein]-peptidylproline (omega=180) = [protein]-peptidylproline (omega=0)</text>
        <dbReference type="Rhea" id="RHEA:16237"/>
        <dbReference type="Rhea" id="RHEA-COMP:10747"/>
        <dbReference type="Rhea" id="RHEA-COMP:10748"/>
        <dbReference type="ChEBI" id="CHEBI:83833"/>
        <dbReference type="ChEBI" id="CHEBI:83834"/>
        <dbReference type="EC" id="5.2.1.8"/>
    </reaction>
</comment>
<evidence type="ECO:0000256" key="1">
    <source>
        <dbReference type="ARBA" id="ARBA00023110"/>
    </source>
</evidence>
<accession>A0A4R6XH06</accession>
<dbReference type="PANTHER" id="PTHR45625:SF4">
    <property type="entry name" value="PEPTIDYLPROLYL ISOMERASE DOMAIN AND WD REPEAT-CONTAINING PROTEIN 1"/>
    <property type="match status" value="1"/>
</dbReference>
<dbReference type="AlphaFoldDB" id="A0A4R6XH06"/>
<feature type="domain" description="PPIase cyclophilin-type" evidence="4">
    <location>
        <begin position="81"/>
        <end position="220"/>
    </location>
</feature>
<evidence type="ECO:0000259" key="4">
    <source>
        <dbReference type="PROSITE" id="PS50072"/>
    </source>
</evidence>
<dbReference type="CDD" id="cd00317">
    <property type="entry name" value="cyclophilin"/>
    <property type="match status" value="1"/>
</dbReference>
<evidence type="ECO:0000256" key="3">
    <source>
        <dbReference type="RuleBase" id="RU363019"/>
    </source>
</evidence>
<feature type="signal peptide" evidence="3">
    <location>
        <begin position="1"/>
        <end position="26"/>
    </location>
</feature>
<dbReference type="RefSeq" id="WP_099018930.1">
    <property type="nucleotide sequence ID" value="NZ_NIHB01000002.1"/>
</dbReference>
<dbReference type="GO" id="GO:0003755">
    <property type="term" value="F:peptidyl-prolyl cis-trans isomerase activity"/>
    <property type="evidence" value="ECO:0007669"/>
    <property type="project" value="UniProtKB-UniRule"/>
</dbReference>
<dbReference type="OrthoDB" id="9807797at2"/>
<dbReference type="PANTHER" id="PTHR45625">
    <property type="entry name" value="PEPTIDYL-PROLYL CIS-TRANS ISOMERASE-RELATED"/>
    <property type="match status" value="1"/>
</dbReference>
<gene>
    <name evidence="5" type="ORF">C8D91_2628</name>
</gene>
<dbReference type="InterPro" id="IPR044666">
    <property type="entry name" value="Cyclophilin_A-like"/>
</dbReference>
<dbReference type="EC" id="5.2.1.8" evidence="3"/>
<sequence>MTKKTNKPQYTLALLTLAVCSLMLTACEKQADSAISELNSFIAEQKVDKTKNNWKTSLSKPPKVKFSKDKTYQWHLETTEGKMVIEFLPDEAPMHVSSTIYLTLLGFYDDIKFHRVINGFMAQGGDPLGIGSGNPGYKYDGEYDGSSKHDKAGTLSMANAGQGTDGSQFFLTFTATPHLNGKHTVFGYLKDGMDVLRKIEKLGSRSGRPSKEIKIIKATVAVE</sequence>
<dbReference type="Gene3D" id="2.40.100.10">
    <property type="entry name" value="Cyclophilin-like"/>
    <property type="match status" value="1"/>
</dbReference>
<keyword evidence="3" id="KW-0732">Signal</keyword>
<feature type="chain" id="PRO_5020876831" description="Peptidyl-prolyl cis-trans isomerase" evidence="3">
    <location>
        <begin position="27"/>
        <end position="223"/>
    </location>
</feature>
<dbReference type="InterPro" id="IPR002130">
    <property type="entry name" value="Cyclophilin-type_PPIase_dom"/>
</dbReference>
<evidence type="ECO:0000313" key="6">
    <source>
        <dbReference type="Proteomes" id="UP000295724"/>
    </source>
</evidence>
<comment type="caution">
    <text evidence="5">The sequence shown here is derived from an EMBL/GenBank/DDBJ whole genome shotgun (WGS) entry which is preliminary data.</text>
</comment>
<evidence type="ECO:0000313" key="5">
    <source>
        <dbReference type="EMBL" id="TDR17569.1"/>
    </source>
</evidence>
<proteinExistence type="inferred from homology"/>
<dbReference type="PRINTS" id="PR00153">
    <property type="entry name" value="CSAPPISMRASE"/>
</dbReference>